<comment type="caution">
    <text evidence="8">The sequence shown here is derived from an EMBL/GenBank/DDBJ whole genome shotgun (WGS) entry which is preliminary data.</text>
</comment>
<evidence type="ECO:0000256" key="1">
    <source>
        <dbReference type="ARBA" id="ARBA00022450"/>
    </source>
</evidence>
<dbReference type="InterPro" id="IPR016039">
    <property type="entry name" value="Thiolase-like"/>
</dbReference>
<dbReference type="STRING" id="34475.A0A4Y9XYB4"/>
<dbReference type="InterPro" id="IPR009081">
    <property type="entry name" value="PP-bd_ACP"/>
</dbReference>
<dbReference type="InterPro" id="IPR036736">
    <property type="entry name" value="ACP-like_sf"/>
</dbReference>
<feature type="domain" description="PKS/mFAS DH" evidence="7">
    <location>
        <begin position="899"/>
        <end position="1188"/>
    </location>
</feature>
<evidence type="ECO:0000256" key="5">
    <source>
        <dbReference type="SAM" id="MobiDB-lite"/>
    </source>
</evidence>
<dbReference type="SUPFAM" id="SSF55048">
    <property type="entry name" value="Probable ACP-binding domain of malonyl-CoA ACP transacylase"/>
    <property type="match status" value="1"/>
</dbReference>
<evidence type="ECO:0008006" key="10">
    <source>
        <dbReference type="Google" id="ProtNLM"/>
    </source>
</evidence>
<dbReference type="SMART" id="SM00825">
    <property type="entry name" value="PKS_KS"/>
    <property type="match status" value="1"/>
</dbReference>
<dbReference type="InterPro" id="IPR036291">
    <property type="entry name" value="NAD(P)-bd_dom_sf"/>
</dbReference>
<evidence type="ECO:0000259" key="7">
    <source>
        <dbReference type="PROSITE" id="PS52019"/>
    </source>
</evidence>
<dbReference type="Gene3D" id="1.10.1200.10">
    <property type="entry name" value="ACP-like"/>
    <property type="match status" value="1"/>
</dbReference>
<dbReference type="Proteomes" id="UP000298390">
    <property type="component" value="Unassembled WGS sequence"/>
</dbReference>
<dbReference type="EMBL" id="SEKV01000660">
    <property type="protein sequence ID" value="TFY54782.1"/>
    <property type="molecule type" value="Genomic_DNA"/>
</dbReference>
<dbReference type="SMART" id="SM00827">
    <property type="entry name" value="PKS_AT"/>
    <property type="match status" value="1"/>
</dbReference>
<dbReference type="SUPFAM" id="SSF52151">
    <property type="entry name" value="FabD/lysophospholipase-like"/>
    <property type="match status" value="1"/>
</dbReference>
<dbReference type="InterPro" id="IPR013968">
    <property type="entry name" value="PKS_KR"/>
</dbReference>
<dbReference type="SMART" id="SM00822">
    <property type="entry name" value="PKS_KR"/>
    <property type="match status" value="1"/>
</dbReference>
<evidence type="ECO:0000259" key="6">
    <source>
        <dbReference type="PROSITE" id="PS52004"/>
    </source>
</evidence>
<protein>
    <recommendedName>
        <fullName evidence="10">Polyketide synthase</fullName>
    </recommendedName>
</protein>
<dbReference type="Gene3D" id="3.40.366.10">
    <property type="entry name" value="Malonyl-Coenzyme A Acyl Carrier Protein, domain 2"/>
    <property type="match status" value="1"/>
</dbReference>
<keyword evidence="2" id="KW-0597">Phosphoprotein</keyword>
<dbReference type="InterPro" id="IPR049900">
    <property type="entry name" value="PKS_mFAS_DH"/>
</dbReference>
<dbReference type="InterPro" id="IPR014043">
    <property type="entry name" value="Acyl_transferase_dom"/>
</dbReference>
<dbReference type="PANTHER" id="PTHR43775:SF37">
    <property type="entry name" value="SI:DKEY-61P9.11"/>
    <property type="match status" value="1"/>
</dbReference>
<dbReference type="GO" id="GO:0004312">
    <property type="term" value="F:fatty acid synthase activity"/>
    <property type="evidence" value="ECO:0007669"/>
    <property type="project" value="TreeGrafter"/>
</dbReference>
<feature type="region of interest" description="N-terminal hotdog fold" evidence="4">
    <location>
        <begin position="899"/>
        <end position="1021"/>
    </location>
</feature>
<dbReference type="PROSITE" id="PS52004">
    <property type="entry name" value="KS3_2"/>
    <property type="match status" value="1"/>
</dbReference>
<feature type="domain" description="Ketosynthase family 3 (KS3)" evidence="6">
    <location>
        <begin position="19"/>
        <end position="439"/>
    </location>
</feature>
<evidence type="ECO:0000313" key="8">
    <source>
        <dbReference type="EMBL" id="TFY54782.1"/>
    </source>
</evidence>
<dbReference type="Pfam" id="PF07993">
    <property type="entry name" value="NAD_binding_4"/>
    <property type="match status" value="1"/>
</dbReference>
<evidence type="ECO:0000256" key="3">
    <source>
        <dbReference type="ARBA" id="ARBA00022679"/>
    </source>
</evidence>
<evidence type="ECO:0000313" key="9">
    <source>
        <dbReference type="Proteomes" id="UP000298390"/>
    </source>
</evidence>
<evidence type="ECO:0000256" key="4">
    <source>
        <dbReference type="PROSITE-ProRule" id="PRU01363"/>
    </source>
</evidence>
<dbReference type="InterPro" id="IPR049552">
    <property type="entry name" value="PKS_DH_N"/>
</dbReference>
<dbReference type="PANTHER" id="PTHR43775">
    <property type="entry name" value="FATTY ACID SYNTHASE"/>
    <property type="match status" value="1"/>
</dbReference>
<dbReference type="InterPro" id="IPR014031">
    <property type="entry name" value="Ketoacyl_synth_C"/>
</dbReference>
<dbReference type="SUPFAM" id="SSF51735">
    <property type="entry name" value="NAD(P)-binding Rossmann-fold domains"/>
    <property type="match status" value="2"/>
</dbReference>
<dbReference type="Pfam" id="PF08659">
    <property type="entry name" value="KR"/>
    <property type="match status" value="1"/>
</dbReference>
<dbReference type="PROSITE" id="PS52019">
    <property type="entry name" value="PKS_MFAS_DH"/>
    <property type="match status" value="1"/>
</dbReference>
<proteinExistence type="predicted"/>
<dbReference type="InterPro" id="IPR020841">
    <property type="entry name" value="PKS_Beta-ketoAc_synthase_dom"/>
</dbReference>
<feature type="region of interest" description="Disordered" evidence="5">
    <location>
        <begin position="1216"/>
        <end position="1238"/>
    </location>
</feature>
<dbReference type="InterPro" id="IPR016035">
    <property type="entry name" value="Acyl_Trfase/lysoPLipase"/>
</dbReference>
<dbReference type="Pfam" id="PF14765">
    <property type="entry name" value="PS-DH"/>
    <property type="match status" value="1"/>
</dbReference>
<dbReference type="InterPro" id="IPR013120">
    <property type="entry name" value="FAR_NAD-bd"/>
</dbReference>
<dbReference type="SUPFAM" id="SSF53901">
    <property type="entry name" value="Thiolase-like"/>
    <property type="match status" value="1"/>
</dbReference>
<accession>A0A4Y9XYB4</accession>
<feature type="active site" description="Proton acceptor; for dehydratase activity" evidence="4">
    <location>
        <position position="934"/>
    </location>
</feature>
<dbReference type="InterPro" id="IPR049551">
    <property type="entry name" value="PKS_DH_C"/>
</dbReference>
<evidence type="ECO:0000256" key="2">
    <source>
        <dbReference type="ARBA" id="ARBA00022553"/>
    </source>
</evidence>
<sequence length="2376" mass="256942">MRCETLTSPVAALMSPPELCPIAIVGIAAELPSGAFSSVNLDHKAFFEFLLAGGEAYEKIPIDRFNIHAIKGNGVGQIVTDTGAFLKDISLFDHVEFGITSKDARLMPLGTRKLIETTFLALLDSGIDYRGGNVGCYMSGTAQDVFSVSGHDDAEVRGSFAFSPSMVANRVSYHLDLRGPSLPLDTACSSSLYATHLAVQALRNGECEAAVVGGAQLNHRFSEWMLYTQGGVLSRDGKCKPFDASADGFGRGEGVVSIVLKPLEAALRDNDRIYANILGTGVNSSGSLAPVNAPVASAQRDAMIRAFRMAGRSPKEVDFIELHATGTATGDPTEANWVGAEFQRDDELVIGSVKGNIGHLEITAFLASLSKVCSILETRQVPPTVNFKNSNQKIRWTEYGFRVPVETEVLRCRAESGSPLIAMTSSGIGGANGHVVVEGAPSLTEIPSTFWCGDAIALLISAGLSPRSVAALNESLNQLDGKYVDYSAVSRALGRRARSMTWRSYAVVANGCVSRFSEPVLAPKGISPIVFVLSGQGPQHWNMGRDLYESCAVFRTTINELDQVYLSTTGQSLVSDIGLFANSFIGSDSLGAVWPIAITLPSLTMLQLALIDTLAALGIKPNAVVGHSAGEVALLYASGAGSKALALELAIARGKAMSLLEKEDGTMAALACSPKEAELIVAQVAAEFGDGVLEIGCYNSPDAVTLSGATGHIEKAVEKAKKAGVFATKLRTRIPVHSGMMELCAEDYKRRVGEIFPNYKVTKPTVETYSTLTGAPWDEAFSAEYFWDNTRGPVQFTSAMQALLKYQANATFIELGPHPVLASYISAMAGSNALVTCPVRRPKSSENPQGVEVQTFMDSIGKLVAAGHTVDFDALCGVVGQKGEVIPPFPFARKEVPYHAQTFEVTRQHQHRNGPLNYPQLRINTKTHPELAEHVIKEEPIMPAAGYLEMALEFGAKRLWDVEFMSILSLSSEKPTPVDIKLDGSKWSVHSASASEFTKTWPPNYNRIHAKGRLSMTNDSEPVSLVDVAEIRSRMKPIEMRAFYDGFSFAQYGATYQRIVSSGRGYDKQGREEILVEVRGADSDLGDISNYILHPAILDSALHILVHPAITGNRDKGRYYLPAKIGTFAVHAPLLKKPFPSKVFTHATFVKWTPESLIYDFEVVTEAGEQLCTITDLEVALHGKTAMDIDTRYELALAPTDLRVARLDGIASRRRESSSPISDASSDSGYATIETEKSTPADANTRVVEYARGREMELQRFFAEVDPLAPLSLWFIATEGLNGDASLGFTRSIRREYRSWKVRDVVFDASWSSEERQAALRQLAADPNCEEELSIDADGHVFAPRIVGSAPPTDQAPFEAGQPWVYEKSRSILKQISTPHVPEDHVLVNVTGIAQRYGDAWSFIGRAAGMKRPVAGITFGELSNVVVAHVGSLVEIVAQDDLAPHIFADVLAVLAVGPATFVQPSRLRNSTIVVTHADSSLGSEIAAIYGRLGLHVLKLTSTATLSDVRHVASQNPKVIVSGSDGSVENALLNELLHRSDYGAFVWDDSRHGLKRHLDNNPWSVGDALRCAMETQPGVSGPVHKPLELVGTRPTEEVPLATDLFDEKKTYLLIGGIGSLGLQIALWMYEQGARSIIITSRSGRESLTRKAEFISLRLLAYLESLPDLALRVESVDATSSVAMRALLSNLDHPLGGCMILSAAMVDRTFAMQTHESFEVSVAAKVGVFQVLEKLLDGKEGIEKLEFVVATSSVCGLFGNAGQTNYACANTGLTGLVGKYNNGCTIVAPFILDTGLHVSISTTDIVYWTRFKHLHSWGMTGWELCEHIGDAIKKIRSGPTIRAAQYIPAFDWAAVQSNLGHSPLYDALVPESESEGAQEDSADVSIAAIVCRVLDIVPGDLNAEVPLTSYGLDSLSAASLSHALRDAVAVSQIQLLADLTVVDLEKRREEALENGAGEQASSGQEQMGPKEKEMLAMLERYGKDLPLREPANEEIEMKKVILVTGTTGSVGAHLLVHLLQGTQFDKVYILVRKGAYGQTAKARQKTALEARGLDVAVVEMDRLGVLEGDLLSYQLGLGAEVYAELAKTVTHVIHLAWPIDFGTPLANFESAIAGLRKLLDFSMASRSQSRMRLLFASTAGIFRRIASKDPVPEELVDNPSVAVGTGYSESKWIAEQMLQRAAESNICQPSIIRLGQLSGGTNGAWRTTEWIPSMITASLALGCLPDGSGDATWIPVDASAAAMLDFVDTPARVLHIQHPRPVSWTSVMQHFSSALNLPLAPYAEWFARLESGLSFTSDPSSTQYLERGLRLLDILRLPLVADPGNPRPDVMNALVHGMDLKNALEASATLKDPGLPGIVREDVDRWIAYWHSVGYLPK</sequence>
<keyword evidence="1" id="KW-0596">Phosphopantetheine</keyword>
<dbReference type="Pfam" id="PF00550">
    <property type="entry name" value="PP-binding"/>
    <property type="match status" value="1"/>
</dbReference>
<dbReference type="InterPro" id="IPR001227">
    <property type="entry name" value="Ac_transferase_dom_sf"/>
</dbReference>
<dbReference type="Pfam" id="PF21089">
    <property type="entry name" value="PKS_DH_N"/>
    <property type="match status" value="1"/>
</dbReference>
<dbReference type="InterPro" id="IPR014030">
    <property type="entry name" value="Ketoacyl_synth_N"/>
</dbReference>
<feature type="active site" description="Proton donor; for dehydratase activity" evidence="4">
    <location>
        <position position="1099"/>
    </location>
</feature>
<feature type="region of interest" description="C-terminal hotdog fold" evidence="4">
    <location>
        <begin position="1035"/>
        <end position="1188"/>
    </location>
</feature>
<dbReference type="Pfam" id="PF02801">
    <property type="entry name" value="Ketoacyl-synt_C"/>
    <property type="match status" value="1"/>
</dbReference>
<dbReference type="Gene3D" id="3.40.47.10">
    <property type="match status" value="1"/>
</dbReference>
<reference evidence="8 9" key="1">
    <citation type="submission" date="2019-01" db="EMBL/GenBank/DDBJ databases">
        <title>Genome sequencing of the rare red list fungi Fomitopsis rosea.</title>
        <authorList>
            <person name="Buettner E."/>
            <person name="Kellner H."/>
        </authorList>
    </citation>
    <scope>NUCLEOTIDE SEQUENCE [LARGE SCALE GENOMIC DNA]</scope>
    <source>
        <strain evidence="8 9">DSM 105464</strain>
    </source>
</reference>
<dbReference type="InterPro" id="IPR057326">
    <property type="entry name" value="KR_dom"/>
</dbReference>
<feature type="compositionally biased region" description="Low complexity" evidence="5">
    <location>
        <begin position="1218"/>
        <end position="1228"/>
    </location>
</feature>
<dbReference type="Gene3D" id="3.40.50.720">
    <property type="entry name" value="NAD(P)-binding Rossmann-like Domain"/>
    <property type="match status" value="3"/>
</dbReference>
<organism evidence="8 9">
    <name type="scientific">Rhodofomes roseus</name>
    <dbReference type="NCBI Taxonomy" id="34475"/>
    <lineage>
        <taxon>Eukaryota</taxon>
        <taxon>Fungi</taxon>
        <taxon>Dikarya</taxon>
        <taxon>Basidiomycota</taxon>
        <taxon>Agaricomycotina</taxon>
        <taxon>Agaricomycetes</taxon>
        <taxon>Polyporales</taxon>
        <taxon>Rhodofomes</taxon>
    </lineage>
</organism>
<gene>
    <name evidence="8" type="ORF">EVJ58_g8655</name>
</gene>
<dbReference type="InterPro" id="IPR050091">
    <property type="entry name" value="PKS_NRPS_Biosynth_Enz"/>
</dbReference>
<keyword evidence="3" id="KW-0808">Transferase</keyword>
<dbReference type="GO" id="GO:0006633">
    <property type="term" value="P:fatty acid biosynthetic process"/>
    <property type="evidence" value="ECO:0007669"/>
    <property type="project" value="TreeGrafter"/>
</dbReference>
<dbReference type="Pfam" id="PF00698">
    <property type="entry name" value="Acyl_transf_1"/>
    <property type="match status" value="1"/>
</dbReference>
<dbReference type="CDD" id="cd00833">
    <property type="entry name" value="PKS"/>
    <property type="match status" value="1"/>
</dbReference>
<dbReference type="InterPro" id="IPR042104">
    <property type="entry name" value="PKS_dehydratase_sf"/>
</dbReference>
<dbReference type="Pfam" id="PF00109">
    <property type="entry name" value="ketoacyl-synt"/>
    <property type="match status" value="1"/>
</dbReference>
<dbReference type="Gene3D" id="3.10.129.110">
    <property type="entry name" value="Polyketide synthase dehydratase"/>
    <property type="match status" value="1"/>
</dbReference>
<dbReference type="InterPro" id="IPR016036">
    <property type="entry name" value="Malonyl_transacylase_ACP-bd"/>
</dbReference>
<name>A0A4Y9XYB4_9APHY</name>